<dbReference type="EMBL" id="WBNQ01088439">
    <property type="protein sequence ID" value="NXX71695.1"/>
    <property type="molecule type" value="Genomic_DNA"/>
</dbReference>
<dbReference type="OrthoDB" id="5982258at2759"/>
<keyword evidence="2" id="KW-1185">Reference proteome</keyword>
<sequence>EPTRAPTTVLARSISASDVEVSWAPPWESQHKGRIQGYEVWETMQDPFRDMRYGKQCRILSAASLEGTQRCPRAAPLAMGAAAVNVTTKKPRECWQGWMPWRGPATAPLCQTSPCQAFVQIYQAQPFYFIFFVRFFLVLYRWNRESSTSVIETNKTSVELSLPFDEDYIIEIKPFSDGGDGSSSEQIRIPKISNAYARGSGSSTSSACTLSALSTIMISLTARSSL</sequence>
<feature type="non-terminal residue" evidence="1">
    <location>
        <position position="1"/>
    </location>
</feature>
<dbReference type="Gene3D" id="2.60.40.10">
    <property type="entry name" value="Immunoglobulins"/>
    <property type="match status" value="2"/>
</dbReference>
<evidence type="ECO:0000313" key="1">
    <source>
        <dbReference type="EMBL" id="NXX71695.1"/>
    </source>
</evidence>
<accession>A0A852K419</accession>
<feature type="non-terminal residue" evidence="1">
    <location>
        <position position="226"/>
    </location>
</feature>
<proteinExistence type="predicted"/>
<protein>
    <submittedName>
        <fullName evidence="1">CNTN4 protein</fullName>
    </submittedName>
</protein>
<reference evidence="1" key="1">
    <citation type="submission" date="2020-02" db="EMBL/GenBank/DDBJ databases">
        <title>Bird 10,000 Genomes (B10K) Project - Family phase.</title>
        <authorList>
            <person name="Zhang G."/>
        </authorList>
    </citation>
    <scope>NUCLEOTIDE SEQUENCE</scope>
    <source>
        <strain evidence="1">B10K-DU-023-52</strain>
        <tissue evidence="1">Mixed tissue sample</tissue>
    </source>
</reference>
<dbReference type="InterPro" id="IPR036116">
    <property type="entry name" value="FN3_sf"/>
</dbReference>
<comment type="caution">
    <text evidence="1">The sequence shown here is derived from an EMBL/GenBank/DDBJ whole genome shotgun (WGS) entry which is preliminary data.</text>
</comment>
<evidence type="ECO:0000313" key="2">
    <source>
        <dbReference type="Proteomes" id="UP000618746"/>
    </source>
</evidence>
<dbReference type="SUPFAM" id="SSF49265">
    <property type="entry name" value="Fibronectin type III"/>
    <property type="match status" value="1"/>
</dbReference>
<dbReference type="Proteomes" id="UP000618746">
    <property type="component" value="Unassembled WGS sequence"/>
</dbReference>
<dbReference type="AlphaFoldDB" id="A0A852K419"/>
<gene>
    <name evidence="1" type="primary">Cntn4</name>
    <name evidence="1" type="ORF">SPIPAS_R00797</name>
</gene>
<dbReference type="InterPro" id="IPR013783">
    <property type="entry name" value="Ig-like_fold"/>
</dbReference>
<name>A0A852K419_SPIPA</name>
<organism evidence="1 2">
    <name type="scientific">Spizella passerina</name>
    <name type="common">Chipping sparrow</name>
    <dbReference type="NCBI Taxonomy" id="40210"/>
    <lineage>
        <taxon>Eukaryota</taxon>
        <taxon>Metazoa</taxon>
        <taxon>Chordata</taxon>
        <taxon>Craniata</taxon>
        <taxon>Vertebrata</taxon>
        <taxon>Euteleostomi</taxon>
        <taxon>Archelosauria</taxon>
        <taxon>Archosauria</taxon>
        <taxon>Dinosauria</taxon>
        <taxon>Saurischia</taxon>
        <taxon>Theropoda</taxon>
        <taxon>Coelurosauria</taxon>
        <taxon>Aves</taxon>
        <taxon>Neognathae</taxon>
        <taxon>Neoaves</taxon>
        <taxon>Telluraves</taxon>
        <taxon>Australaves</taxon>
        <taxon>Passeriformes</taxon>
        <taxon>Passerellidae</taxon>
        <taxon>Spizella</taxon>
    </lineage>
</organism>